<name>A0ACC6US95_STRAO</name>
<gene>
    <name evidence="1" type="ORF">RKD21_004625</name>
</gene>
<reference evidence="1" key="1">
    <citation type="submission" date="2024-07" db="EMBL/GenBank/DDBJ databases">
        <title>Genome sequencing of plant associated microbes to promote plant fitness in Sorghum bicolor and Oryza sativa.</title>
        <authorList>
            <person name="Coleman-Derr D."/>
        </authorList>
    </citation>
    <scope>NUCLEOTIDE SEQUENCE</scope>
    <source>
        <strain evidence="1">SAI-173</strain>
    </source>
</reference>
<accession>A0ACC6US95</accession>
<sequence>MPDESGDLAPEWTKLSNNVCGVLHGHRDAAPMAERFERLGWRSRSSSWYGYEVGTTWCEVELEPADGQDVLLNGVVDPSRFDDLAALLDRFGLTYTLELYDEDVNLRASAGGPESIG</sequence>
<comment type="caution">
    <text evidence="1">The sequence shown here is derived from an EMBL/GenBank/DDBJ whole genome shotgun (WGS) entry which is preliminary data.</text>
</comment>
<keyword evidence="2" id="KW-1185">Reference proteome</keyword>
<dbReference type="EMBL" id="JBGCBD010000002">
    <property type="protein sequence ID" value="MEY9814368.1"/>
    <property type="molecule type" value="Genomic_DNA"/>
</dbReference>
<evidence type="ECO:0000313" key="2">
    <source>
        <dbReference type="Proteomes" id="UP001565447"/>
    </source>
</evidence>
<proteinExistence type="predicted"/>
<organism evidence="1 2">
    <name type="scientific">Streptomyces albogriseolus</name>
    <dbReference type="NCBI Taxonomy" id="1887"/>
    <lineage>
        <taxon>Bacteria</taxon>
        <taxon>Bacillati</taxon>
        <taxon>Actinomycetota</taxon>
        <taxon>Actinomycetes</taxon>
        <taxon>Kitasatosporales</taxon>
        <taxon>Streptomycetaceae</taxon>
        <taxon>Streptomyces</taxon>
        <taxon>Streptomyces albogriseolus group</taxon>
    </lineage>
</organism>
<evidence type="ECO:0000313" key="1">
    <source>
        <dbReference type="EMBL" id="MEY9814368.1"/>
    </source>
</evidence>
<protein>
    <submittedName>
        <fullName evidence="1">Uncharacterized protein</fullName>
    </submittedName>
</protein>
<dbReference type="Proteomes" id="UP001565447">
    <property type="component" value="Unassembled WGS sequence"/>
</dbReference>